<dbReference type="AlphaFoldDB" id="A0A3F3QAQ1"/>
<gene>
    <name evidence="3" type="ORF">BDQ94DRAFT_139377</name>
</gene>
<protein>
    <submittedName>
        <fullName evidence="3">Uncharacterized protein</fullName>
    </submittedName>
</protein>
<name>A0A3F3QAQ1_9EURO</name>
<keyword evidence="2" id="KW-0732">Signal</keyword>
<reference evidence="3 4" key="1">
    <citation type="submission" date="2018-07" db="EMBL/GenBank/DDBJ databases">
        <title>The genomes of Aspergillus section Nigri reveals drivers in fungal speciation.</title>
        <authorList>
            <consortium name="DOE Joint Genome Institute"/>
            <person name="Vesth T.C."/>
            <person name="Nybo J."/>
            <person name="Theobald S."/>
            <person name="Brandl J."/>
            <person name="Frisvad J.C."/>
            <person name="Nielsen K.F."/>
            <person name="Lyhne E.K."/>
            <person name="Kogle M.E."/>
            <person name="Kuo A."/>
            <person name="Riley R."/>
            <person name="Clum A."/>
            <person name="Nolan M."/>
            <person name="Lipzen A."/>
            <person name="Salamov A."/>
            <person name="Henrissat B."/>
            <person name="Wiebenga A."/>
            <person name="De vries R.P."/>
            <person name="Grigoriev I.V."/>
            <person name="Mortensen U.H."/>
            <person name="Andersen M.R."/>
            <person name="Baker S.E."/>
        </authorList>
    </citation>
    <scope>NUCLEOTIDE SEQUENCE [LARGE SCALE GENOMIC DNA]</scope>
    <source>
        <strain evidence="3 4">CBS 139.54b</strain>
    </source>
</reference>
<dbReference type="EMBL" id="KZ852039">
    <property type="protein sequence ID" value="RDH35872.1"/>
    <property type="molecule type" value="Genomic_DNA"/>
</dbReference>
<feature type="chain" id="PRO_5017725727" evidence="2">
    <location>
        <begin position="23"/>
        <end position="186"/>
    </location>
</feature>
<proteinExistence type="predicted"/>
<feature type="signal peptide" evidence="2">
    <location>
        <begin position="1"/>
        <end position="22"/>
    </location>
</feature>
<feature type="compositionally biased region" description="Basic and acidic residues" evidence="1">
    <location>
        <begin position="60"/>
        <end position="69"/>
    </location>
</feature>
<dbReference type="Proteomes" id="UP000253729">
    <property type="component" value="Unassembled WGS sequence"/>
</dbReference>
<evidence type="ECO:0000313" key="4">
    <source>
        <dbReference type="Proteomes" id="UP000253729"/>
    </source>
</evidence>
<feature type="region of interest" description="Disordered" evidence="1">
    <location>
        <begin position="26"/>
        <end position="69"/>
    </location>
</feature>
<evidence type="ECO:0000256" key="1">
    <source>
        <dbReference type="SAM" id="MobiDB-lite"/>
    </source>
</evidence>
<dbReference type="RefSeq" id="XP_026628894.1">
    <property type="nucleotide sequence ID" value="XM_026765415.1"/>
</dbReference>
<evidence type="ECO:0000256" key="2">
    <source>
        <dbReference type="SAM" id="SignalP"/>
    </source>
</evidence>
<sequence length="186" mass="20423">MGAAAGVGSVLAELFVVGVGAAAAIAGSDDSGEPSTACHDTDALPAASHSGPSNSDSDDDHEKVGDCFEDRPRLDKPIFIPKNRMKDLLNAAGKEMYDKLKGVILDDQRTIWSNRDFRMDAGYTVHNRPNFKTWNLQVNQNPQSHAAKELVKKFGTHEKLIWDTIDPKNPPDYRTWAEGVLKLFSE</sequence>
<evidence type="ECO:0000313" key="3">
    <source>
        <dbReference type="EMBL" id="RDH35872.1"/>
    </source>
</evidence>
<accession>A0A3F3QAQ1</accession>
<keyword evidence="4" id="KW-1185">Reference proteome</keyword>
<dbReference type="GeneID" id="38133771"/>
<organism evidence="3 4">
    <name type="scientific">Aspergillus welwitschiae</name>
    <dbReference type="NCBI Taxonomy" id="1341132"/>
    <lineage>
        <taxon>Eukaryota</taxon>
        <taxon>Fungi</taxon>
        <taxon>Dikarya</taxon>
        <taxon>Ascomycota</taxon>
        <taxon>Pezizomycotina</taxon>
        <taxon>Eurotiomycetes</taxon>
        <taxon>Eurotiomycetidae</taxon>
        <taxon>Eurotiales</taxon>
        <taxon>Aspergillaceae</taxon>
        <taxon>Aspergillus</taxon>
        <taxon>Aspergillus subgen. Circumdati</taxon>
    </lineage>
</organism>